<accession>A0A443HMF1</accession>
<dbReference type="GeneID" id="39598457"/>
<dbReference type="GO" id="GO:0005524">
    <property type="term" value="F:ATP binding"/>
    <property type="evidence" value="ECO:0007669"/>
    <property type="project" value="UniProtKB-KW"/>
</dbReference>
<keyword evidence="8" id="KW-1185">Reference proteome</keyword>
<keyword evidence="3 7" id="KW-0418">Kinase</keyword>
<dbReference type="InterPro" id="IPR000719">
    <property type="entry name" value="Prot_kinase_dom"/>
</dbReference>
<evidence type="ECO:0000256" key="5">
    <source>
        <dbReference type="ARBA" id="ARBA00037982"/>
    </source>
</evidence>
<dbReference type="RefSeq" id="XP_028482639.1">
    <property type="nucleotide sequence ID" value="XM_028629180.1"/>
</dbReference>
<dbReference type="GO" id="GO:0005634">
    <property type="term" value="C:nucleus"/>
    <property type="evidence" value="ECO:0007669"/>
    <property type="project" value="TreeGrafter"/>
</dbReference>
<feature type="domain" description="Protein kinase" evidence="6">
    <location>
        <begin position="336"/>
        <end position="621"/>
    </location>
</feature>
<dbReference type="AlphaFoldDB" id="A0A443HMF1"/>
<dbReference type="InterPro" id="IPR050339">
    <property type="entry name" value="CC_SR_Kinase"/>
</dbReference>
<evidence type="ECO:0000313" key="8">
    <source>
        <dbReference type="Proteomes" id="UP000283841"/>
    </source>
</evidence>
<dbReference type="EMBL" id="RCNU01000011">
    <property type="protein sequence ID" value="RWQ92994.1"/>
    <property type="molecule type" value="Genomic_DNA"/>
</dbReference>
<dbReference type="InterPro" id="IPR008271">
    <property type="entry name" value="Ser/Thr_kinase_AS"/>
</dbReference>
<evidence type="ECO:0000256" key="3">
    <source>
        <dbReference type="ARBA" id="ARBA00022777"/>
    </source>
</evidence>
<dbReference type="PROSITE" id="PS00108">
    <property type="entry name" value="PROTEIN_KINASE_ST"/>
    <property type="match status" value="1"/>
</dbReference>
<gene>
    <name evidence="7" type="ORF">C8Q69DRAFT_447121</name>
</gene>
<sequence length="621" mass="69427">MENYTTTTTFGCGQARIPMSSSRTTADLSPNVRGRSCSLPLVGYGDMKWLWLLGRRGGLPIFGLEITMSDEVRQELALSFAAVPSEGCFEDIVIIHDNAGYEVANGKMSTTQVLSSPPASPTIRGATTEPNSPAEASINDLGRFAILIPDNGQARLAVDATVRLGSVYHQQFIKEVQRDGKWVNAFEFSLSNLPQFAHIGWRIGRGRTSLENRGVDLLLHVEDDANIEEEDAVAGIHARFNWVKGAGGFFLIASNKKGKRVMLNGDVFRHDQRLIPHQNAIMIGGCVFTLRYELRNAEEEEQFQVELTQFFRQFHRDENPFVLPTPSENDSRFQDWIFSRPISRGSYGVVYTVVNARSGQVGAAKRILKSRRNARHVNSPPLKANCGLHSNGPEQERIATALEIHHIKGGPSRVEVERIRSNLDEKWQPTPYDVTDEYLIISPLLNATFRSLYESNVNTDGRAIFFAQLLDAVAFLHENGICHRDIKPDNILVKSYDPPAAMLTDFGCASDKPVILYDFPGTIPYLAPEQVEKRTHDRSVDYWSCGLVGLELTLRRTYGRRIMSSDDLSECQKHLEGSDSPTAICAGRMLQLEPSARLTAEEGFKLLEDLRNKNSGKRKRC</sequence>
<dbReference type="STRING" id="264951.A0A443HMF1"/>
<dbReference type="PROSITE" id="PS50011">
    <property type="entry name" value="PROTEIN_KINASE_DOM"/>
    <property type="match status" value="1"/>
</dbReference>
<reference evidence="7 8" key="1">
    <citation type="journal article" date="2018" name="Front. Microbiol.">
        <title>Genomic and genetic insights into a cosmopolitan fungus, Paecilomyces variotii (Eurotiales).</title>
        <authorList>
            <person name="Urquhart A.S."/>
            <person name="Mondo S.J."/>
            <person name="Makela M.R."/>
            <person name="Hane J.K."/>
            <person name="Wiebenga A."/>
            <person name="He G."/>
            <person name="Mihaltcheva S."/>
            <person name="Pangilinan J."/>
            <person name="Lipzen A."/>
            <person name="Barry K."/>
            <person name="de Vries R.P."/>
            <person name="Grigoriev I.V."/>
            <person name="Idnurm A."/>
        </authorList>
    </citation>
    <scope>NUCLEOTIDE SEQUENCE [LARGE SCALE GENOMIC DNA]</scope>
    <source>
        <strain evidence="7 8">CBS 101075</strain>
    </source>
</reference>
<comment type="caution">
    <text evidence="7">The sequence shown here is derived from an EMBL/GenBank/DDBJ whole genome shotgun (WGS) entry which is preliminary data.</text>
</comment>
<dbReference type="GO" id="GO:0005737">
    <property type="term" value="C:cytoplasm"/>
    <property type="evidence" value="ECO:0007669"/>
    <property type="project" value="TreeGrafter"/>
</dbReference>
<evidence type="ECO:0000256" key="1">
    <source>
        <dbReference type="ARBA" id="ARBA00022679"/>
    </source>
</evidence>
<organism evidence="7 8">
    <name type="scientific">Byssochlamys spectabilis</name>
    <name type="common">Paecilomyces variotii</name>
    <dbReference type="NCBI Taxonomy" id="264951"/>
    <lineage>
        <taxon>Eukaryota</taxon>
        <taxon>Fungi</taxon>
        <taxon>Dikarya</taxon>
        <taxon>Ascomycota</taxon>
        <taxon>Pezizomycotina</taxon>
        <taxon>Eurotiomycetes</taxon>
        <taxon>Eurotiomycetidae</taxon>
        <taxon>Eurotiales</taxon>
        <taxon>Thermoascaceae</taxon>
        <taxon>Paecilomyces</taxon>
    </lineage>
</organism>
<evidence type="ECO:0000259" key="6">
    <source>
        <dbReference type="PROSITE" id="PS50011"/>
    </source>
</evidence>
<dbReference type="Pfam" id="PF00069">
    <property type="entry name" value="Pkinase"/>
    <property type="match status" value="1"/>
</dbReference>
<comment type="similarity">
    <text evidence="5">Belongs to the protein kinase superfamily. Ser/Thr protein kinase family. GCN2 subfamily.</text>
</comment>
<proteinExistence type="inferred from homology"/>
<dbReference type="Proteomes" id="UP000283841">
    <property type="component" value="Unassembled WGS sequence"/>
</dbReference>
<evidence type="ECO:0000313" key="7">
    <source>
        <dbReference type="EMBL" id="RWQ92994.1"/>
    </source>
</evidence>
<name>A0A443HMF1_BYSSP</name>
<evidence type="ECO:0000256" key="4">
    <source>
        <dbReference type="ARBA" id="ARBA00022840"/>
    </source>
</evidence>
<evidence type="ECO:0000256" key="2">
    <source>
        <dbReference type="ARBA" id="ARBA00022741"/>
    </source>
</evidence>
<dbReference type="GO" id="GO:0004672">
    <property type="term" value="F:protein kinase activity"/>
    <property type="evidence" value="ECO:0007669"/>
    <property type="project" value="InterPro"/>
</dbReference>
<dbReference type="InterPro" id="IPR011009">
    <property type="entry name" value="Kinase-like_dom_sf"/>
</dbReference>
<dbReference type="PANTHER" id="PTHR11042">
    <property type="entry name" value="EUKARYOTIC TRANSLATION INITIATION FACTOR 2-ALPHA KINASE EIF2-ALPHA KINASE -RELATED"/>
    <property type="match status" value="1"/>
</dbReference>
<keyword evidence="2" id="KW-0547">Nucleotide-binding</keyword>
<protein>
    <submittedName>
        <fullName evidence="7">Kinase-like domain-containing protein</fullName>
    </submittedName>
</protein>
<dbReference type="SUPFAM" id="SSF56112">
    <property type="entry name" value="Protein kinase-like (PK-like)"/>
    <property type="match status" value="1"/>
</dbReference>
<dbReference type="Gene3D" id="1.10.510.10">
    <property type="entry name" value="Transferase(Phosphotransferase) domain 1"/>
    <property type="match status" value="1"/>
</dbReference>
<keyword evidence="4" id="KW-0067">ATP-binding</keyword>
<keyword evidence="1" id="KW-0808">Transferase</keyword>
<dbReference type="VEuPathDB" id="FungiDB:C8Q69DRAFT_447121"/>
<dbReference type="SMART" id="SM00220">
    <property type="entry name" value="S_TKc"/>
    <property type="match status" value="1"/>
</dbReference>